<evidence type="ECO:0000256" key="2">
    <source>
        <dbReference type="SAM" id="SignalP"/>
    </source>
</evidence>
<keyword evidence="5" id="KW-1185">Reference proteome</keyword>
<reference evidence="3" key="1">
    <citation type="submission" date="2022-06" db="EMBL/GenBank/DDBJ databases">
        <authorList>
            <consortium name="SYNGENTA / RWTH Aachen University"/>
        </authorList>
    </citation>
    <scope>NUCLEOTIDE SEQUENCE</scope>
</reference>
<dbReference type="Proteomes" id="UP001153365">
    <property type="component" value="Unassembled WGS sequence"/>
</dbReference>
<evidence type="ECO:0000256" key="1">
    <source>
        <dbReference type="SAM" id="MobiDB-lite"/>
    </source>
</evidence>
<feature type="signal peptide" evidence="2">
    <location>
        <begin position="1"/>
        <end position="33"/>
    </location>
</feature>
<dbReference type="EMBL" id="CALTRL010003049">
    <property type="protein sequence ID" value="CAH7677464.1"/>
    <property type="molecule type" value="Genomic_DNA"/>
</dbReference>
<dbReference type="EMBL" id="CALTRL010003790">
    <property type="protein sequence ID" value="CAH7681986.1"/>
    <property type="molecule type" value="Genomic_DNA"/>
</dbReference>
<protein>
    <submittedName>
        <fullName evidence="3">Secreted protein</fullName>
    </submittedName>
</protein>
<gene>
    <name evidence="3" type="ORF">PPACK8108_LOCUS12618</name>
    <name evidence="4" type="ORF">PPACK8108_LOCUS14671</name>
</gene>
<keyword evidence="2" id="KW-0732">Signal</keyword>
<proteinExistence type="predicted"/>
<sequence>MLYKMAQAKSRSVTLRIFKVLLLACGLARFITSQQSPPGTFSSPRAHSGCFTYYLASPTRQAIAGNGVQGIPPSVQTLPQPSQTTKNPGGPKGPSVFVKSESFFSEDSYQIYPEISTTNELRKRFETTTKIDFIASGTGICGPYDTENVVGVCLWSGIDPKSNEPSKMGWMTENSRINCGKRVFVQRAGRPETLIFAQVVDGCGFNMKEHRTACAQIYLTKKAFDAMKPTQEELKKGAISNLLWDFNTEENMVL</sequence>
<feature type="compositionally biased region" description="Polar residues" evidence="1">
    <location>
        <begin position="74"/>
        <end position="87"/>
    </location>
</feature>
<evidence type="ECO:0000313" key="4">
    <source>
        <dbReference type="EMBL" id="CAH7681986.1"/>
    </source>
</evidence>
<evidence type="ECO:0000313" key="3">
    <source>
        <dbReference type="EMBL" id="CAH7677464.1"/>
    </source>
</evidence>
<comment type="caution">
    <text evidence="3">The sequence shown here is derived from an EMBL/GenBank/DDBJ whole genome shotgun (WGS) entry which is preliminary data.</text>
</comment>
<evidence type="ECO:0000313" key="5">
    <source>
        <dbReference type="Proteomes" id="UP001153365"/>
    </source>
</evidence>
<organism evidence="3 5">
    <name type="scientific">Phakopsora pachyrhizi</name>
    <name type="common">Asian soybean rust disease fungus</name>
    <dbReference type="NCBI Taxonomy" id="170000"/>
    <lineage>
        <taxon>Eukaryota</taxon>
        <taxon>Fungi</taxon>
        <taxon>Dikarya</taxon>
        <taxon>Basidiomycota</taxon>
        <taxon>Pucciniomycotina</taxon>
        <taxon>Pucciniomycetes</taxon>
        <taxon>Pucciniales</taxon>
        <taxon>Phakopsoraceae</taxon>
        <taxon>Phakopsora</taxon>
    </lineage>
</organism>
<feature type="chain" id="PRO_5044713208" evidence="2">
    <location>
        <begin position="34"/>
        <end position="254"/>
    </location>
</feature>
<accession>A0AAV0B259</accession>
<name>A0AAV0B259_PHAPC</name>
<feature type="region of interest" description="Disordered" evidence="1">
    <location>
        <begin position="66"/>
        <end position="92"/>
    </location>
</feature>
<dbReference type="AlphaFoldDB" id="A0AAV0B259"/>